<keyword evidence="12" id="KW-1185">Reference proteome</keyword>
<proteinExistence type="inferred from homology"/>
<name>A0A5N6QRB0_9ROSI</name>
<dbReference type="GO" id="GO:0006400">
    <property type="term" value="P:tRNA modification"/>
    <property type="evidence" value="ECO:0007669"/>
    <property type="project" value="TreeGrafter"/>
</dbReference>
<dbReference type="SUPFAM" id="SSF52540">
    <property type="entry name" value="P-loop containing nucleoside triphosphate hydrolases"/>
    <property type="match status" value="1"/>
</dbReference>
<evidence type="ECO:0000256" key="7">
    <source>
        <dbReference type="ARBA" id="ARBA00051744"/>
    </source>
</evidence>
<evidence type="ECO:0000313" key="12">
    <source>
        <dbReference type="Proteomes" id="UP000327013"/>
    </source>
</evidence>
<evidence type="ECO:0000256" key="8">
    <source>
        <dbReference type="ARBA" id="ARBA00052386"/>
    </source>
</evidence>
<evidence type="ECO:0000313" key="11">
    <source>
        <dbReference type="EMBL" id="KAE8009691.1"/>
    </source>
</evidence>
<organism evidence="11 12">
    <name type="scientific">Carpinus fangiana</name>
    <dbReference type="NCBI Taxonomy" id="176857"/>
    <lineage>
        <taxon>Eukaryota</taxon>
        <taxon>Viridiplantae</taxon>
        <taxon>Streptophyta</taxon>
        <taxon>Embryophyta</taxon>
        <taxon>Tracheophyta</taxon>
        <taxon>Spermatophyta</taxon>
        <taxon>Magnoliopsida</taxon>
        <taxon>eudicotyledons</taxon>
        <taxon>Gunneridae</taxon>
        <taxon>Pentapetalae</taxon>
        <taxon>rosids</taxon>
        <taxon>fabids</taxon>
        <taxon>Fagales</taxon>
        <taxon>Betulaceae</taxon>
        <taxon>Carpinus</taxon>
    </lineage>
</organism>
<protein>
    <recommendedName>
        <fullName evidence="10">adenylate dimethylallyltransferase (ADP/ATP-dependent)</fullName>
        <ecNumber evidence="10">2.5.1.112</ecNumber>
    </recommendedName>
</protein>
<dbReference type="PANTHER" id="PTHR11088">
    <property type="entry name" value="TRNA DIMETHYLALLYLTRANSFERASE"/>
    <property type="match status" value="1"/>
</dbReference>
<reference evidence="11 12" key="1">
    <citation type="submission" date="2019-06" db="EMBL/GenBank/DDBJ databases">
        <title>A chromosomal-level reference genome of Carpinus fangiana (Coryloideae, Betulaceae).</title>
        <authorList>
            <person name="Yang X."/>
            <person name="Wang Z."/>
            <person name="Zhang L."/>
            <person name="Hao G."/>
            <person name="Liu J."/>
            <person name="Yang Y."/>
        </authorList>
    </citation>
    <scope>NUCLEOTIDE SEQUENCE [LARGE SCALE GENOMIC DNA]</scope>
    <source>
        <strain evidence="11">Cfa_2016G</strain>
        <tissue evidence="11">Leaf</tissue>
    </source>
</reference>
<comment type="function">
    <text evidence="9">Involved in cytokinin biosynthesis. Catalyzes the transfer of an isopentenyl group from dimethylallyl diphosphate (DMAPP) to ATP and ADP.</text>
</comment>
<dbReference type="FunFam" id="1.10.287.890:FF:000002">
    <property type="entry name" value="Adenylate isopentenyltransferase 5, chloroplastic"/>
    <property type="match status" value="1"/>
</dbReference>
<keyword evidence="5" id="KW-0067">ATP-binding</keyword>
<dbReference type="PANTHER" id="PTHR11088:SF59">
    <property type="entry name" value="ADENYLATE ISOPENTENYLTRANSFERASE"/>
    <property type="match status" value="1"/>
</dbReference>
<dbReference type="GO" id="GO:0009691">
    <property type="term" value="P:cytokinin biosynthetic process"/>
    <property type="evidence" value="ECO:0007669"/>
    <property type="project" value="UniProtKB-KW"/>
</dbReference>
<evidence type="ECO:0000256" key="4">
    <source>
        <dbReference type="ARBA" id="ARBA00022741"/>
    </source>
</evidence>
<keyword evidence="6" id="KW-0809">Transit peptide</keyword>
<comment type="catalytic activity">
    <reaction evidence="7">
        <text>dimethylallyl diphosphate + ATP = N(6)-(dimethylallyl)adenosine 5'-triphosphate + diphosphate</text>
        <dbReference type="Rhea" id="RHEA:36331"/>
        <dbReference type="ChEBI" id="CHEBI:30616"/>
        <dbReference type="ChEBI" id="CHEBI:33019"/>
        <dbReference type="ChEBI" id="CHEBI:57623"/>
        <dbReference type="ChEBI" id="CHEBI:73532"/>
        <dbReference type="EC" id="2.5.1.112"/>
    </reaction>
</comment>
<dbReference type="Pfam" id="PF01715">
    <property type="entry name" value="IPPT"/>
    <property type="match status" value="2"/>
</dbReference>
<evidence type="ECO:0000256" key="6">
    <source>
        <dbReference type="ARBA" id="ARBA00022946"/>
    </source>
</evidence>
<dbReference type="OrthoDB" id="775260at2759"/>
<comment type="similarity">
    <text evidence="1">Belongs to the IPP transferase family.</text>
</comment>
<evidence type="ECO:0000256" key="2">
    <source>
        <dbReference type="ARBA" id="ARBA00022679"/>
    </source>
</evidence>
<evidence type="ECO:0000256" key="9">
    <source>
        <dbReference type="ARBA" id="ARBA00055191"/>
    </source>
</evidence>
<evidence type="ECO:0000256" key="3">
    <source>
        <dbReference type="ARBA" id="ARBA00022712"/>
    </source>
</evidence>
<dbReference type="EC" id="2.5.1.112" evidence="10"/>
<dbReference type="GO" id="GO:0052622">
    <property type="term" value="F:ATP/ADP dimethylallyltransferase activity"/>
    <property type="evidence" value="ECO:0007669"/>
    <property type="project" value="UniProtKB-EC"/>
</dbReference>
<sequence>MGFSMLMCMKTQVPLLDFSPCKLNMNNVFNPRRHREKVVILMGATGTGKSRLSIDLATRFAAEIINSDKVQAYEGLPIATNKVTEEEQRGVPHHLLGILNPNADFTATDFCDRASLAVESILGRDRLPLIVGGSNSYIEALIDDDDYMFRSKYECCFLWVDVSMPVLHSFVSNRVDQMVENGLVDEVRKLFDPAADYSRGIRRAIGVPEFDQYFRTEPFLDKHLRLRLLHDAITQMKENTCKLACRQLGKILRLRNKKGWNMHRIDATEVFQKHGSKEADEAWMELVAGPSKEIVGQFLYNFAAKVPANVAAGMKVRSVGTAIAAATY</sequence>
<dbReference type="GO" id="GO:0005524">
    <property type="term" value="F:ATP binding"/>
    <property type="evidence" value="ECO:0007669"/>
    <property type="project" value="UniProtKB-KW"/>
</dbReference>
<dbReference type="AlphaFoldDB" id="A0A5N6QRB0"/>
<dbReference type="GO" id="GO:0052381">
    <property type="term" value="F:tRNA dimethylallyltransferase activity"/>
    <property type="evidence" value="ECO:0007669"/>
    <property type="project" value="TreeGrafter"/>
</dbReference>
<keyword evidence="3" id="KW-0203">Cytokinin biosynthesis</keyword>
<evidence type="ECO:0000256" key="5">
    <source>
        <dbReference type="ARBA" id="ARBA00022840"/>
    </source>
</evidence>
<dbReference type="Proteomes" id="UP000327013">
    <property type="component" value="Chromosome 2"/>
</dbReference>
<dbReference type="InterPro" id="IPR027417">
    <property type="entry name" value="P-loop_NTPase"/>
</dbReference>
<dbReference type="GO" id="GO:0009824">
    <property type="term" value="F:AMP dimethylallyltransferase activity"/>
    <property type="evidence" value="ECO:0007669"/>
    <property type="project" value="UniProtKB-ARBA"/>
</dbReference>
<dbReference type="InterPro" id="IPR039657">
    <property type="entry name" value="Dimethylallyltransferase"/>
</dbReference>
<dbReference type="GO" id="GO:0005739">
    <property type="term" value="C:mitochondrion"/>
    <property type="evidence" value="ECO:0007669"/>
    <property type="project" value="TreeGrafter"/>
</dbReference>
<dbReference type="Gene3D" id="3.40.50.300">
    <property type="entry name" value="P-loop containing nucleotide triphosphate hydrolases"/>
    <property type="match status" value="1"/>
</dbReference>
<accession>A0A5N6QRB0</accession>
<dbReference type="EMBL" id="CM017322">
    <property type="protein sequence ID" value="KAE8009691.1"/>
    <property type="molecule type" value="Genomic_DNA"/>
</dbReference>
<evidence type="ECO:0000256" key="10">
    <source>
        <dbReference type="ARBA" id="ARBA00066838"/>
    </source>
</evidence>
<keyword evidence="4" id="KW-0547">Nucleotide-binding</keyword>
<evidence type="ECO:0000256" key="1">
    <source>
        <dbReference type="ARBA" id="ARBA00005842"/>
    </source>
</evidence>
<comment type="catalytic activity">
    <reaction evidence="8">
        <text>dimethylallyl diphosphate + ADP = N(6)-(dimethylallyl)adenosine 5'-diphosphate + diphosphate</text>
        <dbReference type="Rhea" id="RHEA:36327"/>
        <dbReference type="ChEBI" id="CHEBI:33019"/>
        <dbReference type="ChEBI" id="CHEBI:57623"/>
        <dbReference type="ChEBI" id="CHEBI:73533"/>
        <dbReference type="ChEBI" id="CHEBI:456216"/>
        <dbReference type="EC" id="2.5.1.112"/>
    </reaction>
</comment>
<keyword evidence="2" id="KW-0808">Transferase</keyword>
<gene>
    <name evidence="11" type="ORF">FH972_006115</name>
</gene>
<dbReference type="Gene3D" id="1.10.287.890">
    <property type="entry name" value="Crystal structure of tRNA isopentenylpyrophosphate transferase (bh2366) domain"/>
    <property type="match status" value="1"/>
</dbReference>